<evidence type="ECO:0000313" key="3">
    <source>
        <dbReference type="Proteomes" id="UP000177798"/>
    </source>
</evidence>
<feature type="compositionally biased region" description="Polar residues" evidence="1">
    <location>
        <begin position="224"/>
        <end position="243"/>
    </location>
</feature>
<feature type="compositionally biased region" description="Low complexity" evidence="1">
    <location>
        <begin position="266"/>
        <end position="288"/>
    </location>
</feature>
<name>A0A1D9Q7D3_SCLS1</name>
<feature type="region of interest" description="Disordered" evidence="1">
    <location>
        <begin position="98"/>
        <end position="183"/>
    </location>
</feature>
<feature type="compositionally biased region" description="Polar residues" evidence="1">
    <location>
        <begin position="98"/>
        <end position="115"/>
    </location>
</feature>
<feature type="compositionally biased region" description="Low complexity" evidence="1">
    <location>
        <begin position="22"/>
        <end position="31"/>
    </location>
</feature>
<dbReference type="OrthoDB" id="3559882at2759"/>
<dbReference type="KEGG" id="ssl:SS1G_12430"/>
<organism evidence="2 3">
    <name type="scientific">Sclerotinia sclerotiorum (strain ATCC 18683 / 1980 / Ss-1)</name>
    <name type="common">White mold</name>
    <name type="synonym">Whetzelinia sclerotiorum</name>
    <dbReference type="NCBI Taxonomy" id="665079"/>
    <lineage>
        <taxon>Eukaryota</taxon>
        <taxon>Fungi</taxon>
        <taxon>Dikarya</taxon>
        <taxon>Ascomycota</taxon>
        <taxon>Pezizomycotina</taxon>
        <taxon>Leotiomycetes</taxon>
        <taxon>Helotiales</taxon>
        <taxon>Sclerotiniaceae</taxon>
        <taxon>Sclerotinia</taxon>
    </lineage>
</organism>
<feature type="region of interest" description="Disordered" evidence="1">
    <location>
        <begin position="22"/>
        <end position="41"/>
    </location>
</feature>
<accession>A0A1D9Q7D3</accession>
<feature type="compositionally biased region" description="Basic and acidic residues" evidence="1">
    <location>
        <begin position="292"/>
        <end position="318"/>
    </location>
</feature>
<evidence type="ECO:0000256" key="1">
    <source>
        <dbReference type="SAM" id="MobiDB-lite"/>
    </source>
</evidence>
<protein>
    <submittedName>
        <fullName evidence="2">Uncharacterized protein</fullName>
    </submittedName>
</protein>
<reference evidence="3" key="1">
    <citation type="journal article" date="2017" name="Genome Biol. Evol.">
        <title>The complete genome sequence of the phytopathogenic fungus Sclerotinia sclerotiorum reveals insights into the genome architecture of broad host range pathogens.</title>
        <authorList>
            <person name="Derbyshire M."/>
            <person name="Denton-Giles M."/>
            <person name="Hegedus D."/>
            <person name="Seifbarghy S."/>
            <person name="Rollins J."/>
            <person name="van Kan J."/>
            <person name="Seidl M.F."/>
            <person name="Faino L."/>
            <person name="Mbengue M."/>
            <person name="Navaud O."/>
            <person name="Raffaele S."/>
            <person name="Hammond-Kosack K."/>
            <person name="Heard S."/>
            <person name="Oliver R."/>
        </authorList>
    </citation>
    <scope>NUCLEOTIDE SEQUENCE [LARGE SCALE GENOMIC DNA]</scope>
    <source>
        <strain evidence="3">ATCC 18683 / 1980 / Ss-1</strain>
    </source>
</reference>
<dbReference type="RefSeq" id="XP_001586444.1">
    <property type="nucleotide sequence ID" value="XM_001586394.1"/>
</dbReference>
<dbReference type="EMBL" id="CP017819">
    <property type="protein sequence ID" value="APA10712.1"/>
    <property type="molecule type" value="Genomic_DNA"/>
</dbReference>
<proteinExistence type="predicted"/>
<dbReference type="VEuPathDB" id="FungiDB:sscle_06g054820"/>
<dbReference type="AlphaFoldDB" id="A0A1D9Q7D3"/>
<evidence type="ECO:0000313" key="2">
    <source>
        <dbReference type="EMBL" id="APA10712.1"/>
    </source>
</evidence>
<feature type="region of interest" description="Disordered" evidence="1">
    <location>
        <begin position="266"/>
        <end position="318"/>
    </location>
</feature>
<gene>
    <name evidence="2" type="ORF">sscle_06g054820</name>
</gene>
<feature type="region of interest" description="Disordered" evidence="1">
    <location>
        <begin position="376"/>
        <end position="397"/>
    </location>
</feature>
<dbReference type="Proteomes" id="UP000177798">
    <property type="component" value="Chromosome 6"/>
</dbReference>
<dbReference type="OMA" id="ANIYIST"/>
<sequence>MFQSSKHSKITLHKKLFAPVSITSARGSSSSTEPKATIPVLLPPEPDLEVEAQTKPQAQALELGAYAQSSNITSSTPKPDLAASLAAAPITTPIQNVTLQPNHHSTEPETNQSRAQPQPQPNSNNIQVLPPNPNPPRSPFYSASSSTSIGTSSSQQMSNHTRNFSSTSTITSNFGSPPPSYTPFVTPSLSPQAHGYRFGDGNAYGNTNGYGYRYRTGTYTNARSNQYGHGSGYPSPSISRSPSLQLPDLVDEVLRLRDRLNFLESGSLSNERGSNRGNSRTRSAARGGPTFEEERKEENAKESENQREEEIEGETKRARERWEEIEKFGLGYEDFLEEFYRYDDEKEVLLELNEESFGKQLGLELKFGEEKTCGDILRGRESDGSEEGDDREPRGEIVTLAPSVFVDEGSHTPFGARSSSPFPYSLGFHSNTSSSASPISSLREKDSTKESQLLLPKSGCHYFITAGFIQNITIIYPVSSLSHNMDALKGEKEIIRSALEGWNRGAVDKYGIHPTKRAYAAIIYPEPQAPLPRKKLRIALSFTPIYPSQSSSTSSNPIHQTPTNPEDIITDANIYISTVNDSSTFSQNDSRGVMDYKRYKVKYGNQEVHERHDGILEVGRLRAALGCEVFKMEGSERENGREEGEERWEKEEVQLIWKDDGNDESKWEDEKKGSKLERGVQVLIDTNGDIEGGWI</sequence>
<feature type="region of interest" description="Disordered" evidence="1">
    <location>
        <begin position="223"/>
        <end position="243"/>
    </location>
</feature>
<feature type="compositionally biased region" description="Low complexity" evidence="1">
    <location>
        <begin position="142"/>
        <end position="158"/>
    </location>
</feature>